<protein>
    <recommendedName>
        <fullName evidence="4">DUF4267 domain-containing protein</fullName>
    </recommendedName>
</protein>
<dbReference type="AlphaFoldDB" id="W9G2L3"/>
<comment type="caution">
    <text evidence="2">The sequence shown here is derived from an EMBL/GenBank/DDBJ whole genome shotgun (WGS) entry which is preliminary data.</text>
</comment>
<dbReference type="RefSeq" id="WP_157557749.1">
    <property type="nucleotide sequence ID" value="NZ_AWSA01000045.1"/>
</dbReference>
<proteinExistence type="predicted"/>
<dbReference type="Proteomes" id="UP000019489">
    <property type="component" value="Unassembled WGS sequence"/>
</dbReference>
<keyword evidence="1" id="KW-1133">Transmembrane helix</keyword>
<dbReference type="EMBL" id="AWSA01000045">
    <property type="protein sequence ID" value="EWT00366.1"/>
    <property type="molecule type" value="Genomic_DNA"/>
</dbReference>
<evidence type="ECO:0000256" key="1">
    <source>
        <dbReference type="SAM" id="Phobius"/>
    </source>
</evidence>
<feature type="transmembrane region" description="Helical" evidence="1">
    <location>
        <begin position="6"/>
        <end position="23"/>
    </location>
</feature>
<reference evidence="2 3" key="1">
    <citation type="submission" date="2013-08" db="EMBL/GenBank/DDBJ databases">
        <title>Intrasporangium oryzae NRRL B-24470.</title>
        <authorList>
            <person name="Liu H."/>
            <person name="Wang G."/>
        </authorList>
    </citation>
    <scope>NUCLEOTIDE SEQUENCE [LARGE SCALE GENOMIC DNA]</scope>
    <source>
        <strain evidence="2 3">NRRL B-24470</strain>
    </source>
</reference>
<keyword evidence="3" id="KW-1185">Reference proteome</keyword>
<organism evidence="2 3">
    <name type="scientific">Intrasporangium oryzae NRRL B-24470</name>
    <dbReference type="NCBI Taxonomy" id="1386089"/>
    <lineage>
        <taxon>Bacteria</taxon>
        <taxon>Bacillati</taxon>
        <taxon>Actinomycetota</taxon>
        <taxon>Actinomycetes</taxon>
        <taxon>Micrococcales</taxon>
        <taxon>Intrasporangiaceae</taxon>
        <taxon>Intrasporangium</taxon>
    </lineage>
</organism>
<accession>W9G2L3</accession>
<evidence type="ECO:0008006" key="4">
    <source>
        <dbReference type="Google" id="ProtNLM"/>
    </source>
</evidence>
<evidence type="ECO:0000313" key="3">
    <source>
        <dbReference type="Proteomes" id="UP000019489"/>
    </source>
</evidence>
<sequence>MSGPGVLRVVGAAGAAWGVVLLARGAEVWRAVDATRPGENERLATTALGARHVLQGLAQAAAPRLTVAPVIGVDLVHAASMAWLAGRDPRYRRPAVVSGGVALLSALVTATAAWASHASRSYAGSPPPSQ</sequence>
<evidence type="ECO:0000313" key="2">
    <source>
        <dbReference type="EMBL" id="EWT00366.1"/>
    </source>
</evidence>
<keyword evidence="1" id="KW-0472">Membrane</keyword>
<feature type="transmembrane region" description="Helical" evidence="1">
    <location>
        <begin position="95"/>
        <end position="115"/>
    </location>
</feature>
<gene>
    <name evidence="2" type="ORF">N865_16050</name>
</gene>
<dbReference type="STRING" id="1386089.N865_16050"/>
<dbReference type="eggNOG" id="ENOG50325EA">
    <property type="taxonomic scope" value="Bacteria"/>
</dbReference>
<name>W9G2L3_9MICO</name>
<keyword evidence="1" id="KW-0812">Transmembrane</keyword>